<feature type="domain" description="DUF7944" evidence="1">
    <location>
        <begin position="39"/>
        <end position="119"/>
    </location>
</feature>
<dbReference type="GeneID" id="58163569"/>
<gene>
    <name evidence="2" type="ORF">FSC10_09860</name>
</gene>
<proteinExistence type="predicted"/>
<dbReference type="Pfam" id="PF25642">
    <property type="entry name" value="DUF7944"/>
    <property type="match status" value="1"/>
</dbReference>
<name>A0A2S1FFG6_9GAMM</name>
<reference evidence="2 3" key="1">
    <citation type="submission" date="2019-09" db="EMBL/GenBank/DDBJ databases">
        <title>Non-baumannii Acinetobacter spp. carrying blaNDM-1 isolated in China.</title>
        <authorList>
            <person name="Cui C."/>
            <person name="Chen C."/>
            <person name="Sun J."/>
            <person name="Liu Y."/>
        </authorList>
    </citation>
    <scope>NUCLEOTIDE SEQUENCE [LARGE SCALE GENOMIC DNA]</scope>
    <source>
        <strain evidence="2 3">HZE23-1</strain>
    </source>
</reference>
<dbReference type="RefSeq" id="WP_004894072.1">
    <property type="nucleotide sequence ID" value="NZ_BAABSB010000050.1"/>
</dbReference>
<evidence type="ECO:0000259" key="1">
    <source>
        <dbReference type="Pfam" id="PF25642"/>
    </source>
</evidence>
<evidence type="ECO:0000313" key="3">
    <source>
        <dbReference type="Proteomes" id="UP000503505"/>
    </source>
</evidence>
<dbReference type="NCBIfam" id="NF047330">
    <property type="entry name" value="MCR_0457_fam"/>
    <property type="match status" value="1"/>
</dbReference>
<dbReference type="InterPro" id="IPR057704">
    <property type="entry name" value="DUF7944"/>
</dbReference>
<accession>A0A2S1FFG6</accession>
<evidence type="ECO:0000313" key="2">
    <source>
        <dbReference type="EMBL" id="QIC67655.1"/>
    </source>
</evidence>
<protein>
    <recommendedName>
        <fullName evidence="1">DUF7944 domain-containing protein</fullName>
    </recommendedName>
</protein>
<sequence>MMIKNTVAVAALAFALTAGLSSPAFSAENLSAEVDLTIKEDLASVQVLTEVCPGIVGKNAKFEQNTQQLIKQYLSDYSDKSMTYDKIQQDKEYQSALQEARQEAKQTAKDEHQAVCNDLITQQI</sequence>
<organism evidence="2 3">
    <name type="scientific">Acinetobacter schindleri</name>
    <dbReference type="NCBI Taxonomy" id="108981"/>
    <lineage>
        <taxon>Bacteria</taxon>
        <taxon>Pseudomonadati</taxon>
        <taxon>Pseudomonadota</taxon>
        <taxon>Gammaproteobacteria</taxon>
        <taxon>Moraxellales</taxon>
        <taxon>Moraxellaceae</taxon>
        <taxon>Acinetobacter</taxon>
    </lineage>
</organism>
<dbReference type="AlphaFoldDB" id="A0A2S1FFG6"/>
<dbReference type="Proteomes" id="UP000503505">
    <property type="component" value="Chromosome"/>
</dbReference>
<dbReference type="EMBL" id="CP044463">
    <property type="protein sequence ID" value="QIC67655.1"/>
    <property type="molecule type" value="Genomic_DNA"/>
</dbReference>